<feature type="compositionally biased region" description="Polar residues" evidence="1">
    <location>
        <begin position="747"/>
        <end position="759"/>
    </location>
</feature>
<feature type="region of interest" description="Disordered" evidence="1">
    <location>
        <begin position="742"/>
        <end position="764"/>
    </location>
</feature>
<feature type="region of interest" description="Disordered" evidence="1">
    <location>
        <begin position="793"/>
        <end position="846"/>
    </location>
</feature>
<dbReference type="AlphaFoldDB" id="A0A814SXV6"/>
<name>A0A814SXV6_ADIRI</name>
<evidence type="ECO:0000313" key="3">
    <source>
        <dbReference type="Proteomes" id="UP000663828"/>
    </source>
</evidence>
<feature type="compositionally biased region" description="Polar residues" evidence="1">
    <location>
        <begin position="803"/>
        <end position="825"/>
    </location>
</feature>
<dbReference type="Proteomes" id="UP000663828">
    <property type="component" value="Unassembled WGS sequence"/>
</dbReference>
<protein>
    <submittedName>
        <fullName evidence="2">Uncharacterized protein</fullName>
    </submittedName>
</protein>
<proteinExistence type="predicted"/>
<sequence length="1002" mass="115394">METFKYGRFDCANRPPPVLAKHFQNNHIVATAAQKLCFFKLFPVIFYDIIDNLPSFIVYKLLREILYLVLANPFRKAWLPVLGELCDTFYREMLNHFPDLITPKVHFIREYHQMVTDFGPAVRQWCFRYEGFHAYFKKITHRTNNFKNIPKMLVTRYRLKQCLKLGYLPELRHLQHVIGIKKIRSTCFNLAMRNFLVKHFDQIDFDNVFQCNALVYEYIEYRRSCVYVVDLQPSHEQPSFAQIIFILKMKEKWWLFVDMLDIMSYNEKLSSWQIQSMDHYSIIDPKHDVDGAMLKMLNSVERISSIIPKLKQQLIFLEEREKLFQQINDNSNASSISKTSQSISTSSQITPIASTNPITSASTFMTTTINLSLTSDDNSISHRSFRDPDALSPLSDDYQVPPLPNVLTKDIEAGILTNFRPHCQGRQILVDAVVHDLIENYNLLYPSKAQYHTIGTALVKCLELAVTTENLGIWKDALQTKLKRTRTQHSSSDLVQEVRLKYSKLGSGRPVKQKIGEVAERDKHKQLVLIPYDEISNDMDTKVEQLKNLSQFDHSTQLRLWRETFALRRQSVRAGSTNDILKQFPAYSNDFFIFEEVRMLVNIDLSSEVRRQIPILVDKLLETPVFVTDSPPIRLIKALCKLFGETTQHLFCDKEPPTPYPTLVCIDDLIYVYVDFLPIVSTNSPDDAVALLISMYTIFELSFDKKSRTIRLLYCVLHGDKQFLSNSVRVLIKEKNINIQREPPQLPSMSCNSLRNNPITTDTTPVTRTQMEINVSDGSTAEHTSVASLAKEQATLAKDRRSSTVVESDANNNDENTSSFSRNPIQRQAKEKRKRKQSVIEDEEIDTRDDHELLSVDRLPMNDITNSSVSLRHSKRTPSDLSTIHPLPTSSHYMNTSHAITQLATFANNHLKTYHRINQTTPLSNSKKLIPFHSIVVVFQVLPASFSPLFIANTSQYQPKTIHCPYQSINKFKTLCQSLLPLRSTDQPTEIPMNEPIGGSFQ</sequence>
<evidence type="ECO:0000256" key="1">
    <source>
        <dbReference type="SAM" id="MobiDB-lite"/>
    </source>
</evidence>
<gene>
    <name evidence="2" type="ORF">XAT740_LOCUS21120</name>
</gene>
<reference evidence="2" key="1">
    <citation type="submission" date="2021-02" db="EMBL/GenBank/DDBJ databases">
        <authorList>
            <person name="Nowell W R."/>
        </authorList>
    </citation>
    <scope>NUCLEOTIDE SEQUENCE</scope>
</reference>
<evidence type="ECO:0000313" key="2">
    <source>
        <dbReference type="EMBL" id="CAF1154263.1"/>
    </source>
</evidence>
<feature type="region of interest" description="Disordered" evidence="1">
    <location>
        <begin position="869"/>
        <end position="888"/>
    </location>
</feature>
<accession>A0A814SXV6</accession>
<dbReference type="EMBL" id="CAJNOR010001503">
    <property type="protein sequence ID" value="CAF1154263.1"/>
    <property type="molecule type" value="Genomic_DNA"/>
</dbReference>
<comment type="caution">
    <text evidence="2">The sequence shown here is derived from an EMBL/GenBank/DDBJ whole genome shotgun (WGS) entry which is preliminary data.</text>
</comment>
<keyword evidence="3" id="KW-1185">Reference proteome</keyword>
<organism evidence="2 3">
    <name type="scientific">Adineta ricciae</name>
    <name type="common">Rotifer</name>
    <dbReference type="NCBI Taxonomy" id="249248"/>
    <lineage>
        <taxon>Eukaryota</taxon>
        <taxon>Metazoa</taxon>
        <taxon>Spiralia</taxon>
        <taxon>Gnathifera</taxon>
        <taxon>Rotifera</taxon>
        <taxon>Eurotatoria</taxon>
        <taxon>Bdelloidea</taxon>
        <taxon>Adinetida</taxon>
        <taxon>Adinetidae</taxon>
        <taxon>Adineta</taxon>
    </lineage>
</organism>